<dbReference type="Gene3D" id="3.40.50.150">
    <property type="entry name" value="Vaccinia Virus protein VP39"/>
    <property type="match status" value="1"/>
</dbReference>
<dbReference type="Pfam" id="PF13649">
    <property type="entry name" value="Methyltransf_25"/>
    <property type="match status" value="1"/>
</dbReference>
<comment type="caution">
    <text evidence="3">The sequence shown here is derived from an EMBL/GenBank/DDBJ whole genome shotgun (WGS) entry which is preliminary data.</text>
</comment>
<reference evidence="3 4" key="1">
    <citation type="journal article" date="2019" name="Nat. Microbiol.">
        <title>Mediterranean grassland soil C-N compound turnover is dependent on rainfall and depth, and is mediated by genomically divergent microorganisms.</title>
        <authorList>
            <person name="Diamond S."/>
            <person name="Andeer P.F."/>
            <person name="Li Z."/>
            <person name="Crits-Christoph A."/>
            <person name="Burstein D."/>
            <person name="Anantharaman K."/>
            <person name="Lane K.R."/>
            <person name="Thomas B.C."/>
            <person name="Pan C."/>
            <person name="Northen T.R."/>
            <person name="Banfield J.F."/>
        </authorList>
    </citation>
    <scope>NUCLEOTIDE SEQUENCE [LARGE SCALE GENOMIC DNA]</scope>
    <source>
        <strain evidence="3">WS_2</strain>
    </source>
</reference>
<dbReference type="CDD" id="cd02440">
    <property type="entry name" value="AdoMet_MTases"/>
    <property type="match status" value="1"/>
</dbReference>
<feature type="compositionally biased region" description="Basic and acidic residues" evidence="1">
    <location>
        <begin position="44"/>
        <end position="53"/>
    </location>
</feature>
<dbReference type="Gene3D" id="2.20.130.10">
    <property type="entry name" value="CAC2371-like domains"/>
    <property type="match status" value="1"/>
</dbReference>
<keyword evidence="3" id="KW-0489">Methyltransferase</keyword>
<proteinExistence type="predicted"/>
<sequence length="344" mass="38598">MAVLRAHDRCALHPAPARARRADRGAFLPHAALPADAAAVRAGRGCDHRERSPRQRLARVGGRGDGGARAPGLLPVAGTPRDPRGLSVEAQDLAQYIEPRLYDIAYSWHTADIPFWIARAKQARGPVLEAGCGTGRVLIPMLEAGVDAEGLDLHPGMLEVLKKKAAAAGLAAPVHLADMRDFTMTRRYMLITIPFRAFMHLLTTEDQLRALRCIREHLESRGALVLNLFYPSLARIVEPGEEERVEREFAHPETGLPVTYVSVKREYDRVRQTLRAVMELRESDARGYAGAVHRHRVSLRWTYRFEMELLLRTAGFSRYEVMGGFDGRPLERDTDEMLWTAWKD</sequence>
<gene>
    <name evidence="3" type="ORF">E6K72_05385</name>
</gene>
<accession>A0A538SYA8</accession>
<dbReference type="AlphaFoldDB" id="A0A538SYA8"/>
<dbReference type="GO" id="GO:0008168">
    <property type="term" value="F:methyltransferase activity"/>
    <property type="evidence" value="ECO:0007669"/>
    <property type="project" value="UniProtKB-KW"/>
</dbReference>
<dbReference type="Proteomes" id="UP000317716">
    <property type="component" value="Unassembled WGS sequence"/>
</dbReference>
<feature type="region of interest" description="Disordered" evidence="1">
    <location>
        <begin position="43"/>
        <end position="85"/>
    </location>
</feature>
<name>A0A538SYA8_UNCEI</name>
<dbReference type="SUPFAM" id="SSF53335">
    <property type="entry name" value="S-adenosyl-L-methionine-dependent methyltransferases"/>
    <property type="match status" value="1"/>
</dbReference>
<dbReference type="EMBL" id="VBOS01000179">
    <property type="protein sequence ID" value="TMQ56345.1"/>
    <property type="molecule type" value="Genomic_DNA"/>
</dbReference>
<dbReference type="InterPro" id="IPR029063">
    <property type="entry name" value="SAM-dependent_MTases_sf"/>
</dbReference>
<organism evidence="3 4">
    <name type="scientific">Eiseniibacteriota bacterium</name>
    <dbReference type="NCBI Taxonomy" id="2212470"/>
    <lineage>
        <taxon>Bacteria</taxon>
        <taxon>Candidatus Eiseniibacteriota</taxon>
    </lineage>
</organism>
<feature type="domain" description="Methyltransferase" evidence="2">
    <location>
        <begin position="127"/>
        <end position="222"/>
    </location>
</feature>
<protein>
    <submittedName>
        <fullName evidence="3">Class I SAM-dependent methyltransferase</fullName>
    </submittedName>
</protein>
<evidence type="ECO:0000259" key="2">
    <source>
        <dbReference type="Pfam" id="PF13649"/>
    </source>
</evidence>
<evidence type="ECO:0000313" key="4">
    <source>
        <dbReference type="Proteomes" id="UP000317716"/>
    </source>
</evidence>
<dbReference type="GO" id="GO:0032259">
    <property type="term" value="P:methylation"/>
    <property type="evidence" value="ECO:0007669"/>
    <property type="project" value="UniProtKB-KW"/>
</dbReference>
<dbReference type="InterPro" id="IPR041698">
    <property type="entry name" value="Methyltransf_25"/>
</dbReference>
<evidence type="ECO:0000313" key="3">
    <source>
        <dbReference type="EMBL" id="TMQ56345.1"/>
    </source>
</evidence>
<evidence type="ECO:0000256" key="1">
    <source>
        <dbReference type="SAM" id="MobiDB-lite"/>
    </source>
</evidence>
<keyword evidence="3" id="KW-0808">Transferase</keyword>